<organism evidence="12 13">
    <name type="scientific">Blautia obeum</name>
    <dbReference type="NCBI Taxonomy" id="40520"/>
    <lineage>
        <taxon>Bacteria</taxon>
        <taxon>Bacillati</taxon>
        <taxon>Bacillota</taxon>
        <taxon>Clostridia</taxon>
        <taxon>Lachnospirales</taxon>
        <taxon>Lachnospiraceae</taxon>
        <taxon>Blautia</taxon>
    </lineage>
</organism>
<evidence type="ECO:0000313" key="12">
    <source>
        <dbReference type="EMBL" id="RCH46101.1"/>
    </source>
</evidence>
<evidence type="ECO:0000259" key="11">
    <source>
        <dbReference type="Pfam" id="PF08545"/>
    </source>
</evidence>
<keyword evidence="8 9" id="KW-0012">Acyltransferase</keyword>
<evidence type="ECO:0000256" key="4">
    <source>
        <dbReference type="ARBA" id="ARBA00022679"/>
    </source>
</evidence>
<dbReference type="PANTHER" id="PTHR34069:SF2">
    <property type="entry name" value="BETA-KETOACYL-[ACYL-CARRIER-PROTEIN] SYNTHASE III"/>
    <property type="match status" value="1"/>
</dbReference>
<feature type="region of interest" description="ACP-binding" evidence="9">
    <location>
        <begin position="249"/>
        <end position="253"/>
    </location>
</feature>
<evidence type="ECO:0000256" key="2">
    <source>
        <dbReference type="ARBA" id="ARBA00022490"/>
    </source>
</evidence>
<feature type="active site" evidence="9">
    <location>
        <position position="112"/>
    </location>
</feature>
<dbReference type="GO" id="GO:0044550">
    <property type="term" value="P:secondary metabolite biosynthetic process"/>
    <property type="evidence" value="ECO:0007669"/>
    <property type="project" value="TreeGrafter"/>
</dbReference>
<keyword evidence="2 9" id="KW-0963">Cytoplasm</keyword>
<evidence type="ECO:0000256" key="7">
    <source>
        <dbReference type="ARBA" id="ARBA00023160"/>
    </source>
</evidence>
<dbReference type="GO" id="GO:0005737">
    <property type="term" value="C:cytoplasm"/>
    <property type="evidence" value="ECO:0007669"/>
    <property type="project" value="UniProtKB-SubCell"/>
</dbReference>
<dbReference type="EC" id="2.3.1.180" evidence="9"/>
<evidence type="ECO:0000256" key="6">
    <source>
        <dbReference type="ARBA" id="ARBA00023098"/>
    </source>
</evidence>
<evidence type="ECO:0000259" key="10">
    <source>
        <dbReference type="Pfam" id="PF08541"/>
    </source>
</evidence>
<accession>A0A367G815</accession>
<comment type="subunit">
    <text evidence="9">Homodimer.</text>
</comment>
<name>A0A367G815_9FIRM</name>
<evidence type="ECO:0000256" key="8">
    <source>
        <dbReference type="ARBA" id="ARBA00023315"/>
    </source>
</evidence>
<gene>
    <name evidence="9" type="primary">fabH</name>
    <name evidence="12" type="ORF">C4886_01685</name>
</gene>
<protein>
    <recommendedName>
        <fullName evidence="9">Beta-ketoacyl-[acyl-carrier-protein] synthase III</fullName>
        <shortName evidence="9">Beta-ketoacyl-ACP synthase III</shortName>
        <shortName evidence="9">KAS III</shortName>
        <ecNumber evidence="9">2.3.1.180</ecNumber>
    </recommendedName>
    <alternativeName>
        <fullName evidence="9">3-oxoacyl-[acyl-carrier-protein] synthase 3</fullName>
    </alternativeName>
    <alternativeName>
        <fullName evidence="9">3-oxoacyl-[acyl-carrier-protein] synthase III</fullName>
    </alternativeName>
</protein>
<keyword evidence="4 9" id="KW-0808">Transferase</keyword>
<keyword evidence="7 9" id="KW-0275">Fatty acid biosynthesis</keyword>
<sequence length="321" mass="34878">MTGKICGTGSWAPDRVWDNNDLAKMVETSDQWIRERTGVVQRHIAKEDEDTVTMAAGAALKALEDAEMKAEEIDLILVATISPTEIMPCVACGVQERLGAEKATCFDLNGACTGSLLALNTAQAYLAQGIYRNALVIGAEKLSGLTDWTDRGTCILFGDGAGAVVLRAEEGGSYAQVTHSIGKKGGALTLQSRNQIRYENDPKAKETYIQMNGKEVFSFAVSKVPEAVKELLSREQVSCEDISYYLLHQANERIIRSAARRLGEDISKFPMNMDRYGNTSSASLLILLDEMKKSGKLQRGDRMVLAGFGGGLTYGASLIEY</sequence>
<dbReference type="InterPro" id="IPR016039">
    <property type="entry name" value="Thiolase-like"/>
</dbReference>
<dbReference type="GO" id="GO:0033818">
    <property type="term" value="F:beta-ketoacyl-acyl-carrier-protein synthase III activity"/>
    <property type="evidence" value="ECO:0007669"/>
    <property type="project" value="UniProtKB-UniRule"/>
</dbReference>
<keyword evidence="3 9" id="KW-0444">Lipid biosynthesis</keyword>
<dbReference type="InterPro" id="IPR004655">
    <property type="entry name" value="FabH"/>
</dbReference>
<dbReference type="AlphaFoldDB" id="A0A367G815"/>
<comment type="catalytic activity">
    <reaction evidence="9">
        <text>malonyl-[ACP] + acetyl-CoA + H(+) = 3-oxobutanoyl-[ACP] + CO2 + CoA</text>
        <dbReference type="Rhea" id="RHEA:12080"/>
        <dbReference type="Rhea" id="RHEA-COMP:9623"/>
        <dbReference type="Rhea" id="RHEA-COMP:9625"/>
        <dbReference type="ChEBI" id="CHEBI:15378"/>
        <dbReference type="ChEBI" id="CHEBI:16526"/>
        <dbReference type="ChEBI" id="CHEBI:57287"/>
        <dbReference type="ChEBI" id="CHEBI:57288"/>
        <dbReference type="ChEBI" id="CHEBI:78449"/>
        <dbReference type="ChEBI" id="CHEBI:78450"/>
        <dbReference type="EC" id="2.3.1.180"/>
    </reaction>
</comment>
<comment type="pathway">
    <text evidence="9">Lipid metabolism; fatty acid biosynthesis.</text>
</comment>
<dbReference type="Gene3D" id="3.40.47.10">
    <property type="match status" value="1"/>
</dbReference>
<feature type="active site" evidence="9">
    <location>
        <position position="248"/>
    </location>
</feature>
<dbReference type="Pfam" id="PF08541">
    <property type="entry name" value="ACP_syn_III_C"/>
    <property type="match status" value="1"/>
</dbReference>
<comment type="subcellular location">
    <subcellularLocation>
        <location evidence="9">Cytoplasm</location>
    </subcellularLocation>
</comment>
<keyword evidence="5 9" id="KW-0276">Fatty acid metabolism</keyword>
<dbReference type="InterPro" id="IPR013747">
    <property type="entry name" value="ACP_syn_III_C"/>
</dbReference>
<comment type="similarity">
    <text evidence="1 9">Belongs to the thiolase-like superfamily. FabH family.</text>
</comment>
<keyword evidence="6 9" id="KW-0443">Lipid metabolism</keyword>
<dbReference type="InterPro" id="IPR013751">
    <property type="entry name" value="ACP_syn_III_N"/>
</dbReference>
<dbReference type="SUPFAM" id="SSF53901">
    <property type="entry name" value="Thiolase-like"/>
    <property type="match status" value="1"/>
</dbReference>
<proteinExistence type="inferred from homology"/>
<evidence type="ECO:0000256" key="9">
    <source>
        <dbReference type="HAMAP-Rule" id="MF_01815"/>
    </source>
</evidence>
<dbReference type="CDD" id="cd00830">
    <property type="entry name" value="KAS_III"/>
    <property type="match status" value="1"/>
</dbReference>
<evidence type="ECO:0000256" key="1">
    <source>
        <dbReference type="ARBA" id="ARBA00008642"/>
    </source>
</evidence>
<evidence type="ECO:0000313" key="13">
    <source>
        <dbReference type="Proteomes" id="UP000253208"/>
    </source>
</evidence>
<dbReference type="HAMAP" id="MF_01815">
    <property type="entry name" value="FabH"/>
    <property type="match status" value="1"/>
</dbReference>
<evidence type="ECO:0000256" key="3">
    <source>
        <dbReference type="ARBA" id="ARBA00022516"/>
    </source>
</evidence>
<feature type="domain" description="Beta-ketoacyl-[acyl-carrier-protein] synthase III C-terminal" evidence="10">
    <location>
        <begin position="232"/>
        <end position="321"/>
    </location>
</feature>
<dbReference type="GO" id="GO:0004315">
    <property type="term" value="F:3-oxoacyl-[acyl-carrier-protein] synthase activity"/>
    <property type="evidence" value="ECO:0007669"/>
    <property type="project" value="InterPro"/>
</dbReference>
<dbReference type="GO" id="GO:0006633">
    <property type="term" value="P:fatty acid biosynthetic process"/>
    <property type="evidence" value="ECO:0007669"/>
    <property type="project" value="UniProtKB-UniRule"/>
</dbReference>
<evidence type="ECO:0000256" key="5">
    <source>
        <dbReference type="ARBA" id="ARBA00022832"/>
    </source>
</evidence>
<dbReference type="EMBL" id="PSQG01000002">
    <property type="protein sequence ID" value="RCH46101.1"/>
    <property type="molecule type" value="Genomic_DNA"/>
</dbReference>
<feature type="domain" description="Beta-ketoacyl-[acyl-carrier-protein] synthase III N-terminal" evidence="11">
    <location>
        <begin position="106"/>
        <end position="174"/>
    </location>
</feature>
<dbReference type="Pfam" id="PF08545">
    <property type="entry name" value="ACP_syn_III"/>
    <property type="match status" value="1"/>
</dbReference>
<reference evidence="12 13" key="1">
    <citation type="submission" date="2018-02" db="EMBL/GenBank/DDBJ databases">
        <title>Complete genome sequencing of Faecalibacterium prausnitzii strains isolated from the human gut.</title>
        <authorList>
            <person name="Fitzgerald B.C."/>
            <person name="Shkoporov A.N."/>
            <person name="Ross P.R."/>
            <person name="Hill C."/>
        </authorList>
    </citation>
    <scope>NUCLEOTIDE SEQUENCE [LARGE SCALE GENOMIC DNA]</scope>
    <source>
        <strain evidence="12 13">APC942/31-1</strain>
    </source>
</reference>
<keyword evidence="9" id="KW-0511">Multifunctional enzyme</keyword>
<feature type="active site" evidence="9">
    <location>
        <position position="278"/>
    </location>
</feature>
<comment type="function">
    <text evidence="9">Catalyzes the condensation reaction of fatty acid synthesis by the addition to an acyl acceptor of two carbons from malonyl-ACP. Catalyzes the first condensation reaction which initiates fatty acid synthesis and may therefore play a role in governing the total rate of fatty acid production. Possesses both acetoacetyl-ACP synthase and acetyl transacylase activities. Its substrate specificity determines the biosynthesis of branched-chain and/or straight-chain of fatty acids.</text>
</comment>
<dbReference type="Proteomes" id="UP000253208">
    <property type="component" value="Unassembled WGS sequence"/>
</dbReference>
<dbReference type="NCBIfam" id="TIGR00747">
    <property type="entry name" value="fabH"/>
    <property type="match status" value="1"/>
</dbReference>
<comment type="caution">
    <text evidence="12">The sequence shown here is derived from an EMBL/GenBank/DDBJ whole genome shotgun (WGS) entry which is preliminary data.</text>
</comment>
<dbReference type="NCBIfam" id="NF006829">
    <property type="entry name" value="PRK09352.1"/>
    <property type="match status" value="1"/>
</dbReference>
<dbReference type="RefSeq" id="WP_015525537.1">
    <property type="nucleotide sequence ID" value="NZ_PSQG01000002.1"/>
</dbReference>
<dbReference type="PANTHER" id="PTHR34069">
    <property type="entry name" value="3-OXOACYL-[ACYL-CARRIER-PROTEIN] SYNTHASE 3"/>
    <property type="match status" value="1"/>
</dbReference>
<comment type="domain">
    <text evidence="9">The last Arg residue of the ACP-binding site is essential for the weak association between ACP/AcpP and FabH.</text>
</comment>
<dbReference type="UniPathway" id="UPA00094"/>